<gene>
    <name evidence="3" type="ORF">STSP1_01093</name>
</gene>
<dbReference type="EMBL" id="CP021023">
    <property type="protein sequence ID" value="ARN56704.1"/>
    <property type="molecule type" value="Genomic_DNA"/>
</dbReference>
<sequence>MQGIAVAGSAFLTKIKKGIKMKQESKIKNLLIGFGIGIGLAVCMGQAVAPREGTYQISSGDAEAVFILDTRNGQIWQRTDSDITDFGTPQNPKSEEKNVIKTQ</sequence>
<keyword evidence="2" id="KW-0472">Membrane</keyword>
<keyword evidence="4" id="KW-1185">Reference proteome</keyword>
<evidence type="ECO:0000313" key="3">
    <source>
        <dbReference type="EMBL" id="ARN56704.1"/>
    </source>
</evidence>
<feature type="region of interest" description="Disordered" evidence="1">
    <location>
        <begin position="80"/>
        <end position="103"/>
    </location>
</feature>
<evidence type="ECO:0000313" key="4">
    <source>
        <dbReference type="Proteomes" id="UP000193334"/>
    </source>
</evidence>
<accession>A0A1W6LLT8</accession>
<dbReference type="KEGG" id="pbp:STSP1_01093"/>
<evidence type="ECO:0000256" key="1">
    <source>
        <dbReference type="SAM" id="MobiDB-lite"/>
    </source>
</evidence>
<name>A0A1W6LLT8_9BACT</name>
<dbReference type="STRING" id="1941349.STSP1_01093"/>
<reference evidence="4" key="1">
    <citation type="submission" date="2017-04" db="EMBL/GenBank/DDBJ databases">
        <title>Comparative genomics and description of representatives of a novel lineage of planctomycetes thriving in anoxic sediments.</title>
        <authorList>
            <person name="Spring S."/>
            <person name="Bunk B."/>
            <person name="Sproer C."/>
        </authorList>
    </citation>
    <scope>NUCLEOTIDE SEQUENCE [LARGE SCALE GENOMIC DNA]</scope>
    <source>
        <strain evidence="4">ST-PulAB-D4</strain>
    </source>
</reference>
<proteinExistence type="predicted"/>
<evidence type="ECO:0000256" key="2">
    <source>
        <dbReference type="SAM" id="Phobius"/>
    </source>
</evidence>
<keyword evidence="2" id="KW-0812">Transmembrane</keyword>
<organism evidence="3 4">
    <name type="scientific">Sedimentisphaera salicampi</name>
    <dbReference type="NCBI Taxonomy" id="1941349"/>
    <lineage>
        <taxon>Bacteria</taxon>
        <taxon>Pseudomonadati</taxon>
        <taxon>Planctomycetota</taxon>
        <taxon>Phycisphaerae</taxon>
        <taxon>Sedimentisphaerales</taxon>
        <taxon>Sedimentisphaeraceae</taxon>
        <taxon>Sedimentisphaera</taxon>
    </lineage>
</organism>
<feature type="compositionally biased region" description="Basic and acidic residues" evidence="1">
    <location>
        <begin position="93"/>
        <end position="103"/>
    </location>
</feature>
<dbReference type="Proteomes" id="UP000193334">
    <property type="component" value="Chromosome"/>
</dbReference>
<feature type="transmembrane region" description="Helical" evidence="2">
    <location>
        <begin position="30"/>
        <end position="49"/>
    </location>
</feature>
<dbReference type="AlphaFoldDB" id="A0A1W6LLT8"/>
<protein>
    <submittedName>
        <fullName evidence="3">Uncharacterized protein</fullName>
    </submittedName>
</protein>
<keyword evidence="2" id="KW-1133">Transmembrane helix</keyword>